<evidence type="ECO:0000313" key="1">
    <source>
        <dbReference type="EMBL" id="MBB6082021.1"/>
    </source>
</evidence>
<gene>
    <name evidence="1" type="ORF">HNR28_000039</name>
</gene>
<dbReference type="Proteomes" id="UP000541136">
    <property type="component" value="Unassembled WGS sequence"/>
</dbReference>
<dbReference type="RefSeq" id="WP_162177827.1">
    <property type="nucleotide sequence ID" value="NZ_JACHIB010000001.1"/>
</dbReference>
<proteinExistence type="predicted"/>
<protein>
    <submittedName>
        <fullName evidence="1">Uncharacterized protein</fullName>
    </submittedName>
</protein>
<evidence type="ECO:0000313" key="2">
    <source>
        <dbReference type="Proteomes" id="UP000541136"/>
    </source>
</evidence>
<accession>A0A7W9TKY5</accession>
<reference evidence="1 2" key="1">
    <citation type="submission" date="2020-08" db="EMBL/GenBank/DDBJ databases">
        <title>Genomic Encyclopedia of Type Strains, Phase IV (KMG-IV): sequencing the most valuable type-strain genomes for metagenomic binning, comparative biology and taxonomic classification.</title>
        <authorList>
            <person name="Goeker M."/>
        </authorList>
    </citation>
    <scope>NUCLEOTIDE SEQUENCE [LARGE SCALE GENOMIC DNA]</scope>
    <source>
        <strain evidence="1 2">DSM 12141</strain>
    </source>
</reference>
<sequence length="108" mass="11990">MAKPFREGNGWSFRLRIKGQDEYRSGFPSEAAANNAQAELRTEIRQQGSAVGSGPFRTSVAGAFTTYAKKRLPYLKGALLDSRIINRYLRAIPPNCCRSVHRHHPGSA</sequence>
<organism evidence="1 2">
    <name type="scientific">Castellaniella defragrans</name>
    <name type="common">Alcaligenes defragrans</name>
    <dbReference type="NCBI Taxonomy" id="75697"/>
    <lineage>
        <taxon>Bacteria</taxon>
        <taxon>Pseudomonadati</taxon>
        <taxon>Pseudomonadota</taxon>
        <taxon>Betaproteobacteria</taxon>
        <taxon>Burkholderiales</taxon>
        <taxon>Alcaligenaceae</taxon>
        <taxon>Castellaniella</taxon>
    </lineage>
</organism>
<name>A0A7W9TKY5_CASDE</name>
<comment type="caution">
    <text evidence="1">The sequence shown here is derived from an EMBL/GenBank/DDBJ whole genome shotgun (WGS) entry which is preliminary data.</text>
</comment>
<dbReference type="AlphaFoldDB" id="A0A7W9TKY5"/>
<dbReference type="EMBL" id="JACHIB010000001">
    <property type="protein sequence ID" value="MBB6082021.1"/>
    <property type="molecule type" value="Genomic_DNA"/>
</dbReference>